<evidence type="ECO:0000313" key="1">
    <source>
        <dbReference type="EMBL" id="TDH68815.1"/>
    </source>
</evidence>
<dbReference type="KEGG" id="blac:94345179"/>
<dbReference type="Proteomes" id="UP000294530">
    <property type="component" value="Unassembled WGS sequence"/>
</dbReference>
<dbReference type="EMBL" id="SHOA02000016">
    <property type="protein sequence ID" value="TDH68815.1"/>
    <property type="molecule type" value="Genomic_DNA"/>
</dbReference>
<name>A0A976FL22_BRELC</name>
<dbReference type="RefSeq" id="XP_067818314.1">
    <property type="nucleotide sequence ID" value="XM_067959508.1"/>
</dbReference>
<sequence>MGVGYLLQIRNVGTSPVTITEIKNLCLRFETPGGPLVLRKSFVCFLQFHFLMVSVICYYDAPEYDMGDIGASGAGFSSFRLAEGGMIPEELGLSDAEDAVCFPVPTTGTTAVDRVMTALAAGIEGFKAQWAS</sequence>
<protein>
    <submittedName>
        <fullName evidence="1">Uncharacterized protein</fullName>
    </submittedName>
</protein>
<dbReference type="AlphaFoldDB" id="A0A976FL22"/>
<keyword evidence="2" id="KW-1185">Reference proteome</keyword>
<dbReference type="OrthoDB" id="124072at2759"/>
<gene>
    <name evidence="1" type="ORF">CCR75_001405</name>
</gene>
<evidence type="ECO:0000313" key="2">
    <source>
        <dbReference type="Proteomes" id="UP000294530"/>
    </source>
</evidence>
<dbReference type="GeneID" id="94345179"/>
<reference evidence="1 2" key="1">
    <citation type="journal article" date="2021" name="Genome Biol.">
        <title>AFLAP: assembly-free linkage analysis pipeline using k-mers from genome sequencing data.</title>
        <authorList>
            <person name="Fletcher K."/>
            <person name="Zhang L."/>
            <person name="Gil J."/>
            <person name="Han R."/>
            <person name="Cavanaugh K."/>
            <person name="Michelmore R."/>
        </authorList>
    </citation>
    <scope>NUCLEOTIDE SEQUENCE [LARGE SCALE GENOMIC DNA]</scope>
    <source>
        <strain evidence="1 2">SF5</strain>
    </source>
</reference>
<accession>A0A976FL22</accession>
<organism evidence="1 2">
    <name type="scientific">Bremia lactucae</name>
    <name type="common">Lettuce downy mildew</name>
    <dbReference type="NCBI Taxonomy" id="4779"/>
    <lineage>
        <taxon>Eukaryota</taxon>
        <taxon>Sar</taxon>
        <taxon>Stramenopiles</taxon>
        <taxon>Oomycota</taxon>
        <taxon>Peronosporomycetes</taxon>
        <taxon>Peronosporales</taxon>
        <taxon>Peronosporaceae</taxon>
        <taxon>Bremia</taxon>
    </lineage>
</organism>
<comment type="caution">
    <text evidence="1">The sequence shown here is derived from an EMBL/GenBank/DDBJ whole genome shotgun (WGS) entry which is preliminary data.</text>
</comment>
<proteinExistence type="predicted"/>